<keyword evidence="9" id="KW-0809">Transit peptide</keyword>
<evidence type="ECO:0000256" key="5">
    <source>
        <dbReference type="ARBA" id="ARBA00022630"/>
    </source>
</evidence>
<dbReference type="InterPro" id="IPR006089">
    <property type="entry name" value="Acyl-CoA_DH_CS"/>
</dbReference>
<dbReference type="AlphaFoldDB" id="A0A673HDH3"/>
<dbReference type="GO" id="GO:0006635">
    <property type="term" value="P:fatty acid beta-oxidation"/>
    <property type="evidence" value="ECO:0007669"/>
    <property type="project" value="UniProtKB-ARBA"/>
</dbReference>
<evidence type="ECO:0000256" key="4">
    <source>
        <dbReference type="ARBA" id="ARBA00009347"/>
    </source>
</evidence>
<feature type="domain" description="ACAD9/ACADV-like C-terminal" evidence="22">
    <location>
        <begin position="446"/>
        <end position="565"/>
    </location>
</feature>
<evidence type="ECO:0000256" key="16">
    <source>
        <dbReference type="ARBA" id="ARBA00046812"/>
    </source>
</evidence>
<evidence type="ECO:0000256" key="17">
    <source>
        <dbReference type="ARBA" id="ARBA00047893"/>
    </source>
</evidence>
<dbReference type="PROSITE" id="PS00073">
    <property type="entry name" value="ACYL_COA_DH_2"/>
    <property type="match status" value="1"/>
</dbReference>
<evidence type="ECO:0000256" key="13">
    <source>
        <dbReference type="ARBA" id="ARBA00039034"/>
    </source>
</evidence>
<evidence type="ECO:0000256" key="10">
    <source>
        <dbReference type="ARBA" id="ARBA00023002"/>
    </source>
</evidence>
<dbReference type="InterPro" id="IPR009075">
    <property type="entry name" value="AcylCo_DH/oxidase_C"/>
</dbReference>
<dbReference type="GO" id="GO:0000062">
    <property type="term" value="F:fatty-acyl-CoA binding"/>
    <property type="evidence" value="ECO:0007669"/>
    <property type="project" value="TreeGrafter"/>
</dbReference>
<evidence type="ECO:0000259" key="21">
    <source>
        <dbReference type="Pfam" id="PF02771"/>
    </source>
</evidence>
<keyword evidence="7" id="KW-0274">FAD</keyword>
<comment type="subunit">
    <text evidence="16">Homodimer. Homodimerizes after import into the mitochondrion.</text>
</comment>
<proteinExistence type="inferred from homology"/>
<accession>A0A673HDH3</accession>
<keyword evidence="11" id="KW-0443">Lipid metabolism</keyword>
<keyword evidence="8" id="KW-0276">Fatty acid metabolism</keyword>
<dbReference type="Gene3D" id="1.10.540.10">
    <property type="entry name" value="Acyl-CoA dehydrogenase/oxidase, N-terminal domain"/>
    <property type="match status" value="1"/>
</dbReference>
<comment type="pathway">
    <text evidence="3">Lipid metabolism; mitochondrial fatty acid beta-oxidation.</text>
</comment>
<sequence>MLLRKVTQSPAICNSVLRLQPAITGLITFSPQESKSFAVNIFKGQIGTSQVFPFPSVLNEEQSQFLKELVGPCSKFFEEVNDPMKNDALEKVEERTMEGLKEMGAFGLQVPADLGGVGLTNTQYARLVEIVGMHDLGVGITLGAHQSIGFKGILLFGNPQQKEKYLPKLATGDGSLIFTVFAKTPMKDEKTGEMKDKITAFIVERSFGGVTHGPPEKKMGIKASNTAEVYFENVRVPAECVLGEVGGGFKVAMNILNNGRFGMAAALSGTMKGVIAKAVDHAANRTQFGNKIHNYGAIQEKMARMAMLQYVTESMAYMVSGNMDSGATEFQIEAAISKIFASEAAWLVTDECIQVMGGMGFMKDAGVERVLRDLRIFRIFEGTNDILRLFVALNGFQNAGNQLKSLQKALKNPLGNAGVLVSEITKRAKRKAGLGTGLTLQGTVHPELNHSGELTVKAIEQFGAVIEELLLKHGKRIIDEQFVLKRVADCAIDLYAMVVVLSRASRSLSQGHPSAQHEKMLCETWCTEAHERVMQDIKFLGSGTSKQIFKNLRAISAAVVENGGVVSPHPLGF</sequence>
<dbReference type="Pfam" id="PF00441">
    <property type="entry name" value="Acyl-CoA_dh_1"/>
    <property type="match status" value="1"/>
</dbReference>
<dbReference type="InterPro" id="IPR049448">
    <property type="entry name" value="ACAD9/ACADV-like_C"/>
</dbReference>
<evidence type="ECO:0000256" key="14">
    <source>
        <dbReference type="ARBA" id="ARBA00040902"/>
    </source>
</evidence>
<dbReference type="InterPro" id="IPR036250">
    <property type="entry name" value="AcylCo_DH-like_C"/>
</dbReference>
<comment type="function">
    <text evidence="15">Very long-chain specific acyl-CoA dehydrogenase is one of the acyl-CoA dehydrogenases that catalyze the first step of mitochondrial fatty acid beta-oxidation, an aerobic process breaking down fatty acids into acetyl-CoA and allowing the production of energy from fats. The first step of fatty acid beta-oxidation consists in the removal of one hydrogen from C-2 and C-3 of the straight-chain fatty acyl-CoA thioester, resulting in the formation of trans-2-enoyl-CoA. Among the different mitochondrial acyl-CoA dehydrogenases, very long-chain specific acyl-CoA dehydrogenase acts specifically on acyl-CoAs with saturated 12 to 24 carbons long primary chains.</text>
</comment>
<evidence type="ECO:0000256" key="3">
    <source>
        <dbReference type="ARBA" id="ARBA00005198"/>
    </source>
</evidence>
<dbReference type="PANTHER" id="PTHR43884">
    <property type="entry name" value="ACYL-COA DEHYDROGENASE"/>
    <property type="match status" value="1"/>
</dbReference>
<evidence type="ECO:0000256" key="1">
    <source>
        <dbReference type="ARBA" id="ARBA00001974"/>
    </source>
</evidence>
<dbReference type="PANTHER" id="PTHR43884:SF11">
    <property type="entry name" value="VERY LONG-CHAIN SPECIFIC ACYL-COA DEHYDROGENASE, MITOCHONDRIAL"/>
    <property type="match status" value="1"/>
</dbReference>
<dbReference type="Ensembl" id="ENSSRHT00000025015.1">
    <property type="protein sequence ID" value="ENSSRHP00000024286.1"/>
    <property type="gene ID" value="ENSSRHG00000011903.1"/>
</dbReference>
<comment type="similarity">
    <text evidence="4">Belongs to the acyl-CoA dehydrogenase family.</text>
</comment>
<dbReference type="Pfam" id="PF02771">
    <property type="entry name" value="Acyl-CoA_dh_N"/>
    <property type="match status" value="1"/>
</dbReference>
<comment type="subcellular location">
    <subcellularLocation>
        <location evidence="2">Mitochondrion</location>
    </subcellularLocation>
</comment>
<gene>
    <name evidence="23" type="primary">LOC107738023</name>
</gene>
<keyword evidence="6" id="KW-0702">S-nitrosylation</keyword>
<dbReference type="Pfam" id="PF21343">
    <property type="entry name" value="ACAD9-ACADV_C"/>
    <property type="match status" value="1"/>
</dbReference>
<dbReference type="SUPFAM" id="SSF47203">
    <property type="entry name" value="Acyl-CoA dehydrogenase C-terminal domain-like"/>
    <property type="match status" value="2"/>
</dbReference>
<dbReference type="FunFam" id="1.10.540.10:FF:000001">
    <property type="entry name" value="Very long-chain-specific acyl-CoA dehydrogenase, mitochondrial"/>
    <property type="match status" value="1"/>
</dbReference>
<evidence type="ECO:0000256" key="15">
    <source>
        <dbReference type="ARBA" id="ARBA00045422"/>
    </source>
</evidence>
<dbReference type="GO" id="GO:0050660">
    <property type="term" value="F:flavin adenine dinucleotide binding"/>
    <property type="evidence" value="ECO:0007669"/>
    <property type="project" value="InterPro"/>
</dbReference>
<evidence type="ECO:0000256" key="19">
    <source>
        <dbReference type="ARBA" id="ARBA00049050"/>
    </source>
</evidence>
<evidence type="ECO:0000256" key="11">
    <source>
        <dbReference type="ARBA" id="ARBA00023098"/>
    </source>
</evidence>
<evidence type="ECO:0000256" key="7">
    <source>
        <dbReference type="ARBA" id="ARBA00022827"/>
    </source>
</evidence>
<dbReference type="GO" id="GO:0005739">
    <property type="term" value="C:mitochondrion"/>
    <property type="evidence" value="ECO:0007669"/>
    <property type="project" value="UniProtKB-SubCell"/>
</dbReference>
<dbReference type="Gene3D" id="1.20.140.10">
    <property type="entry name" value="Butyryl-CoA Dehydrogenase, subunit A, domain 3"/>
    <property type="match status" value="2"/>
</dbReference>
<keyword evidence="10" id="KW-0560">Oxidoreductase</keyword>
<evidence type="ECO:0000313" key="23">
    <source>
        <dbReference type="Ensembl" id="ENSSRHP00000024286.1"/>
    </source>
</evidence>
<dbReference type="SUPFAM" id="SSF56645">
    <property type="entry name" value="Acyl-CoA dehydrogenase NM domain-like"/>
    <property type="match status" value="1"/>
</dbReference>
<evidence type="ECO:0000256" key="2">
    <source>
        <dbReference type="ARBA" id="ARBA00004173"/>
    </source>
</evidence>
<dbReference type="Gene3D" id="2.40.110.10">
    <property type="entry name" value="Butyryl-CoA Dehydrogenase, subunit A, domain 2"/>
    <property type="match status" value="1"/>
</dbReference>
<reference evidence="23" key="2">
    <citation type="submission" date="2025-09" db="UniProtKB">
        <authorList>
            <consortium name="Ensembl"/>
        </authorList>
    </citation>
    <scope>IDENTIFICATION</scope>
</reference>
<evidence type="ECO:0000256" key="8">
    <source>
        <dbReference type="ARBA" id="ARBA00022832"/>
    </source>
</evidence>
<evidence type="ECO:0000259" key="20">
    <source>
        <dbReference type="Pfam" id="PF00441"/>
    </source>
</evidence>
<dbReference type="InterPro" id="IPR037069">
    <property type="entry name" value="AcylCoA_DH/ox_N_sf"/>
</dbReference>
<evidence type="ECO:0000313" key="24">
    <source>
        <dbReference type="Proteomes" id="UP000472270"/>
    </source>
</evidence>
<comment type="catalytic activity">
    <reaction evidence="19">
        <text>a very-long-chain 2,3-saturated fatty acyl-CoA + oxidized [electron-transfer flavoprotein] + H(+) = a very-long-chain (2E)-enoyl-CoA + reduced [electron-transfer flavoprotein]</text>
        <dbReference type="Rhea" id="RHEA:19181"/>
        <dbReference type="Rhea" id="RHEA-COMP:10685"/>
        <dbReference type="Rhea" id="RHEA-COMP:10686"/>
        <dbReference type="ChEBI" id="CHEBI:15378"/>
        <dbReference type="ChEBI" id="CHEBI:57692"/>
        <dbReference type="ChEBI" id="CHEBI:58307"/>
        <dbReference type="ChEBI" id="CHEBI:83724"/>
        <dbReference type="ChEBI" id="CHEBI:83728"/>
        <dbReference type="EC" id="1.3.8.9"/>
    </reaction>
    <physiologicalReaction direction="left-to-right" evidence="19">
        <dbReference type="Rhea" id="RHEA:19182"/>
    </physiologicalReaction>
</comment>
<evidence type="ECO:0000256" key="12">
    <source>
        <dbReference type="ARBA" id="ARBA00023128"/>
    </source>
</evidence>
<dbReference type="CDD" id="cd01161">
    <property type="entry name" value="VLCAD"/>
    <property type="match status" value="1"/>
</dbReference>
<organism evidence="23 24">
    <name type="scientific">Sinocyclocheilus rhinocerous</name>
    <dbReference type="NCBI Taxonomy" id="307959"/>
    <lineage>
        <taxon>Eukaryota</taxon>
        <taxon>Metazoa</taxon>
        <taxon>Chordata</taxon>
        <taxon>Craniata</taxon>
        <taxon>Vertebrata</taxon>
        <taxon>Euteleostomi</taxon>
        <taxon>Actinopterygii</taxon>
        <taxon>Neopterygii</taxon>
        <taxon>Teleostei</taxon>
        <taxon>Ostariophysi</taxon>
        <taxon>Cypriniformes</taxon>
        <taxon>Cyprinidae</taxon>
        <taxon>Cyprininae</taxon>
        <taxon>Sinocyclocheilus</taxon>
    </lineage>
</organism>
<dbReference type="FunFam" id="1.20.140.10:FF:000008">
    <property type="entry name" value="acyl-CoA dehydrogenase family member 9, mitochondrial"/>
    <property type="match status" value="1"/>
</dbReference>
<dbReference type="Proteomes" id="UP000472270">
    <property type="component" value="Unassembled WGS sequence"/>
</dbReference>
<evidence type="ECO:0000256" key="9">
    <source>
        <dbReference type="ARBA" id="ARBA00022946"/>
    </source>
</evidence>
<evidence type="ECO:0000256" key="18">
    <source>
        <dbReference type="ARBA" id="ARBA00048086"/>
    </source>
</evidence>
<feature type="domain" description="Acyl-CoA dehydrogenase/oxidase N-terminal" evidence="21">
    <location>
        <begin position="73"/>
        <end position="173"/>
    </location>
</feature>
<keyword evidence="5" id="KW-0285">Flavoprotein</keyword>
<comment type="catalytic activity">
    <reaction evidence="17">
        <text>dodecanoyl-CoA + oxidized [electron-transfer flavoprotein] + H(+) = (2E)-dodecenoyl-CoA + reduced [electron-transfer flavoprotein]</text>
        <dbReference type="Rhea" id="RHEA:47296"/>
        <dbReference type="Rhea" id="RHEA-COMP:10685"/>
        <dbReference type="Rhea" id="RHEA-COMP:10686"/>
        <dbReference type="ChEBI" id="CHEBI:15378"/>
        <dbReference type="ChEBI" id="CHEBI:57330"/>
        <dbReference type="ChEBI" id="CHEBI:57375"/>
        <dbReference type="ChEBI" id="CHEBI:57692"/>
        <dbReference type="ChEBI" id="CHEBI:58307"/>
    </reaction>
    <physiologicalReaction direction="left-to-right" evidence="17">
        <dbReference type="Rhea" id="RHEA:47297"/>
    </physiologicalReaction>
</comment>
<dbReference type="InterPro" id="IPR013786">
    <property type="entry name" value="AcylCoA_DH/ox_N"/>
</dbReference>
<name>A0A673HDH3_9TELE</name>
<dbReference type="EC" id="1.3.8.9" evidence="13"/>
<dbReference type="InterPro" id="IPR046373">
    <property type="entry name" value="Acyl-CoA_Oxase/DH_mid-dom_sf"/>
</dbReference>
<evidence type="ECO:0000256" key="6">
    <source>
        <dbReference type="ARBA" id="ARBA00022799"/>
    </source>
</evidence>
<dbReference type="InterPro" id="IPR009100">
    <property type="entry name" value="AcylCoA_DH/oxidase_NM_dom_sf"/>
</dbReference>
<feature type="domain" description="Acyl-CoA dehydrogenase/oxidase C-terminal" evidence="20">
    <location>
        <begin position="246"/>
        <end position="392"/>
    </location>
</feature>
<comment type="catalytic activity">
    <reaction evidence="18">
        <text>tetracosanoyl-CoA + oxidized [electron-transfer flavoprotein] + H(+) = (2E)-tetracosenoyl-CoA + reduced [electron-transfer flavoprotein]</text>
        <dbReference type="Rhea" id="RHEA:47232"/>
        <dbReference type="Rhea" id="RHEA-COMP:10685"/>
        <dbReference type="Rhea" id="RHEA-COMP:10686"/>
        <dbReference type="ChEBI" id="CHEBI:15378"/>
        <dbReference type="ChEBI" id="CHEBI:57692"/>
        <dbReference type="ChEBI" id="CHEBI:58307"/>
        <dbReference type="ChEBI" id="CHEBI:65052"/>
        <dbReference type="ChEBI" id="CHEBI:74693"/>
    </reaction>
    <physiologicalReaction direction="left-to-right" evidence="18">
        <dbReference type="Rhea" id="RHEA:47233"/>
    </physiologicalReaction>
</comment>
<dbReference type="GO" id="GO:0017099">
    <property type="term" value="F:very-long-chain fatty acyl-CoA dehydrogenase activity"/>
    <property type="evidence" value="ECO:0007669"/>
    <property type="project" value="UniProtKB-EC"/>
</dbReference>
<evidence type="ECO:0000259" key="22">
    <source>
        <dbReference type="Pfam" id="PF21343"/>
    </source>
</evidence>
<comment type="cofactor">
    <cofactor evidence="1">
        <name>FAD</name>
        <dbReference type="ChEBI" id="CHEBI:57692"/>
    </cofactor>
</comment>
<protein>
    <recommendedName>
        <fullName evidence="14">Very long-chain specific acyl-CoA dehydrogenase, mitochondrial</fullName>
        <ecNumber evidence="13">1.3.8.9</ecNumber>
    </recommendedName>
</protein>
<keyword evidence="24" id="KW-1185">Reference proteome</keyword>
<keyword evidence="12" id="KW-0496">Mitochondrion</keyword>
<reference evidence="23" key="1">
    <citation type="submission" date="2025-08" db="UniProtKB">
        <authorList>
            <consortium name="Ensembl"/>
        </authorList>
    </citation>
    <scope>IDENTIFICATION</scope>
</reference>
<dbReference type="FunFam" id="1.20.140.10:FF:000017">
    <property type="entry name" value="very long-chain specific acyl-CoA dehydrogenase, mitochondrial"/>
    <property type="match status" value="1"/>
</dbReference>